<gene>
    <name evidence="1" type="ORF">KAWIKA_56</name>
</gene>
<accession>A0A345AS76</accession>
<sequence length="68" mass="8010">MEVLKCRGCEKELSPDMDIEFSEFLNGFFCSPDCALGYYIDYMMSYPFYPEDHNEVIVKDGKLFMVEE</sequence>
<proteinExistence type="predicted"/>
<dbReference type="EMBL" id="MH431936">
    <property type="protein sequence ID" value="AXF39680.1"/>
    <property type="molecule type" value="Genomic_DNA"/>
</dbReference>
<reference evidence="2" key="1">
    <citation type="submission" date="2018-06" db="EMBL/GenBank/DDBJ databases">
        <authorList>
            <person name="Furiman D.A."/>
            <person name="Rai P."/>
            <person name="Ward A.T."/>
            <person name="Fajardo C.P."/>
            <person name="Breakwell D.P."/>
            <person name="Grose J.H."/>
            <person name="Hope S."/>
            <person name="Tsourkas P.K."/>
        </authorList>
    </citation>
    <scope>NUCLEOTIDE SEQUENCE [LARGE SCALE GENOMIC DNA]</scope>
</reference>
<evidence type="ECO:0000313" key="1">
    <source>
        <dbReference type="EMBL" id="AXF39680.1"/>
    </source>
</evidence>
<protein>
    <submittedName>
        <fullName evidence="1">Uncharacterized protein</fullName>
    </submittedName>
</protein>
<name>A0A345AS76_9CAUD</name>
<evidence type="ECO:0000313" key="2">
    <source>
        <dbReference type="Proteomes" id="UP000255623"/>
    </source>
</evidence>
<dbReference type="Proteomes" id="UP000255623">
    <property type="component" value="Segment"/>
</dbReference>
<keyword evidence="2" id="KW-1185">Reference proteome</keyword>
<organism evidence="1 2">
    <name type="scientific">Paenibacillus phage Kawika</name>
    <dbReference type="NCBI Taxonomy" id="2249777"/>
    <lineage>
        <taxon>Viruses</taxon>
        <taxon>Duplodnaviria</taxon>
        <taxon>Heunggongvirae</taxon>
        <taxon>Uroviricota</taxon>
        <taxon>Caudoviricetes</taxon>
        <taxon>Fernvirus</taxon>
        <taxon>Fernvirus kawika</taxon>
    </lineage>
</organism>